<protein>
    <submittedName>
        <fullName evidence="1">Uncharacterized protein</fullName>
    </submittedName>
</protein>
<keyword evidence="2" id="KW-1185">Reference proteome</keyword>
<gene>
    <name evidence="1" type="ORF">R1flu_009057</name>
</gene>
<organism evidence="1 2">
    <name type="scientific">Riccia fluitans</name>
    <dbReference type="NCBI Taxonomy" id="41844"/>
    <lineage>
        <taxon>Eukaryota</taxon>
        <taxon>Viridiplantae</taxon>
        <taxon>Streptophyta</taxon>
        <taxon>Embryophyta</taxon>
        <taxon>Marchantiophyta</taxon>
        <taxon>Marchantiopsida</taxon>
        <taxon>Marchantiidae</taxon>
        <taxon>Marchantiales</taxon>
        <taxon>Ricciaceae</taxon>
        <taxon>Riccia</taxon>
    </lineage>
</organism>
<evidence type="ECO:0000313" key="2">
    <source>
        <dbReference type="Proteomes" id="UP001605036"/>
    </source>
</evidence>
<evidence type="ECO:0000313" key="1">
    <source>
        <dbReference type="EMBL" id="KAL2641470.1"/>
    </source>
</evidence>
<reference evidence="1 2" key="1">
    <citation type="submission" date="2024-09" db="EMBL/GenBank/DDBJ databases">
        <title>Chromosome-scale assembly of Riccia fluitans.</title>
        <authorList>
            <person name="Paukszto L."/>
            <person name="Sawicki J."/>
            <person name="Karawczyk K."/>
            <person name="Piernik-Szablinska J."/>
            <person name="Szczecinska M."/>
            <person name="Mazdziarz M."/>
        </authorList>
    </citation>
    <scope>NUCLEOTIDE SEQUENCE [LARGE SCALE GENOMIC DNA]</scope>
    <source>
        <strain evidence="1">Rf_01</strain>
        <tissue evidence="1">Aerial parts of the thallus</tissue>
    </source>
</reference>
<comment type="caution">
    <text evidence="1">The sequence shown here is derived from an EMBL/GenBank/DDBJ whole genome shotgun (WGS) entry which is preliminary data.</text>
</comment>
<proteinExistence type="predicted"/>
<dbReference type="Proteomes" id="UP001605036">
    <property type="component" value="Unassembled WGS sequence"/>
</dbReference>
<sequence length="131" mass="14726">MCKSFSEIVAPKPFDCQDLHHLIDSIRILTRQRGNGGNLVSRGFLGSFDGRVLTTFFLTCCGGGTQTKIEDWKFDTRLNNLMVSFFCAAFCGDLCLLQPTSMSSYARFILGVELALLVDEDQTEAFEFWMT</sequence>
<accession>A0ABD1Z185</accession>
<dbReference type="AlphaFoldDB" id="A0ABD1Z185"/>
<name>A0ABD1Z185_9MARC</name>
<dbReference type="EMBL" id="JBHFFA010000002">
    <property type="protein sequence ID" value="KAL2641470.1"/>
    <property type="molecule type" value="Genomic_DNA"/>
</dbReference>